<dbReference type="OrthoDB" id="6614543at2"/>
<dbReference type="Pfam" id="PF11036">
    <property type="entry name" value="YqgB"/>
    <property type="match status" value="1"/>
</dbReference>
<dbReference type="InterPro" id="IPR020196">
    <property type="entry name" value="Uncharacterised_YqgB"/>
</dbReference>
<organism evidence="5">
    <name type="scientific">Cronobacter turicensis</name>
    <dbReference type="NCBI Taxonomy" id="413502"/>
    <lineage>
        <taxon>Bacteria</taxon>
        <taxon>Pseudomonadati</taxon>
        <taxon>Pseudomonadota</taxon>
        <taxon>Gammaproteobacteria</taxon>
        <taxon>Enterobacterales</taxon>
        <taxon>Enterobacteriaceae</taxon>
        <taxon>Cronobacter</taxon>
    </lineage>
</organism>
<comment type="similarity">
    <text evidence="2">Belongs to the YqgB family.</text>
</comment>
<reference evidence="5" key="1">
    <citation type="submission" date="2016-12" db="EMBL/GenBank/DDBJ databases">
        <title>Analysis of the Molecular Diversity Among Cronobacter Species Isolated from Filth Flies Using a Pan Genomic DNA Microarray.</title>
        <authorList>
            <person name="Pava-Ripoll M."/>
            <person name="Tall B."/>
            <person name="Farber J."/>
            <person name="Fanning S."/>
            <person name="Lehner A."/>
            <person name="Stephan R."/>
            <person name="Pagotto F."/>
            <person name="Iverson C."/>
            <person name="Ziobro G."/>
            <person name="Miller A."/>
            <person name="Pearson R."/>
            <person name="Yan Q."/>
            <person name="Kim M."/>
            <person name="Jeong S."/>
            <person name="Park J."/>
            <person name="Jun S."/>
            <person name="Choi H."/>
            <person name="Chung T."/>
            <person name="Yoo Y."/>
            <person name="Park E."/>
            <person name="Hwang S."/>
            <person name="Lee B."/>
            <person name="Sathyamoorthy V."/>
            <person name="Carter L."/>
            <person name="Mammel M."/>
            <person name="Jackson S."/>
            <person name="Kothary M."/>
            <person name="Patel I."/>
            <person name="Grim C."/>
            <person name="Gopinath G."/>
            <person name="Gangiredla J."/>
            <person name="Chase H."/>
        </authorList>
    </citation>
    <scope>NUCLEOTIDE SEQUENCE [LARGE SCALE GENOMIC DNA]</scope>
    <source>
        <strain evidence="5">MOD1-Sh41s</strain>
    </source>
</reference>
<protein>
    <recommendedName>
        <fullName evidence="3">Uncharacterized protein YqgB</fullName>
    </recommendedName>
</protein>
<proteinExistence type="inferred from homology"/>
<evidence type="ECO:0000256" key="4">
    <source>
        <dbReference type="ARBA" id="ARBA00022490"/>
    </source>
</evidence>
<evidence type="ECO:0000256" key="2">
    <source>
        <dbReference type="ARBA" id="ARBA00008499"/>
    </source>
</evidence>
<keyword evidence="4" id="KW-0963">Cytoplasm</keyword>
<name>A0A2T7B7L9_9ENTR</name>
<dbReference type="AlphaFoldDB" id="A0A2T7B7L9"/>
<dbReference type="EMBL" id="MSAG01000012">
    <property type="protein sequence ID" value="PUX23900.1"/>
    <property type="molecule type" value="Genomic_DNA"/>
</dbReference>
<evidence type="ECO:0000256" key="1">
    <source>
        <dbReference type="ARBA" id="ARBA00004496"/>
    </source>
</evidence>
<gene>
    <name evidence="5" type="ORF">BS411_07280</name>
</gene>
<dbReference type="NCBIfam" id="NF033844">
    <property type="entry name" value="small_YqgB"/>
    <property type="match status" value="1"/>
</dbReference>
<comment type="caution">
    <text evidence="5">The sequence shown here is derived from an EMBL/GenBank/DDBJ whole genome shotgun (WGS) entry which is preliminary data.</text>
</comment>
<sequence length="53" mass="6005">MFYNDMNKKPVARQGGQHYVLDNSAVYGLLSQCNAAIVVNCFTLSTKFEVRYV</sequence>
<evidence type="ECO:0000256" key="3">
    <source>
        <dbReference type="ARBA" id="ARBA00018270"/>
    </source>
</evidence>
<comment type="subcellular location">
    <subcellularLocation>
        <location evidence="1">Cytoplasm</location>
    </subcellularLocation>
</comment>
<dbReference type="GO" id="GO:0005737">
    <property type="term" value="C:cytoplasm"/>
    <property type="evidence" value="ECO:0007669"/>
    <property type="project" value="UniProtKB-SubCell"/>
</dbReference>
<accession>A0A2T7B7L9</accession>
<evidence type="ECO:0000313" key="5">
    <source>
        <dbReference type="EMBL" id="PUX23900.1"/>
    </source>
</evidence>